<feature type="domain" description="DNA circulation N-terminal" evidence="1">
    <location>
        <begin position="22"/>
        <end position="108"/>
    </location>
</feature>
<protein>
    <submittedName>
        <fullName evidence="2">DNA circulation protein</fullName>
    </submittedName>
</protein>
<organism evidence="2 3">
    <name type="scientific">Xenorhabdus nematophila (strain ATCC 19061 / DSM 3370 / CCUG 14189 / LMG 1036 / NCIMB 9965 / AN6)</name>
    <dbReference type="NCBI Taxonomy" id="406817"/>
    <lineage>
        <taxon>Bacteria</taxon>
        <taxon>Pseudomonadati</taxon>
        <taxon>Pseudomonadota</taxon>
        <taxon>Gammaproteobacteria</taxon>
        <taxon>Enterobacterales</taxon>
        <taxon>Morganellaceae</taxon>
        <taxon>Xenorhabdus</taxon>
    </lineage>
</organism>
<dbReference type="eggNOG" id="COG4228">
    <property type="taxonomic scope" value="Bacteria"/>
</dbReference>
<dbReference type="KEGG" id="xne:XNC1_3393"/>
<dbReference type="Pfam" id="PF07157">
    <property type="entry name" value="DNA_circ_N"/>
    <property type="match status" value="1"/>
</dbReference>
<dbReference type="STRING" id="406817.XNC1_3393"/>
<gene>
    <name evidence="2" type="ordered locus">XNC1_3393</name>
</gene>
<keyword evidence="3" id="KW-1185">Reference proteome</keyword>
<dbReference type="HOGENOM" id="CLU_046832_0_0_6"/>
<accession>D3V991</accession>
<proteinExistence type="predicted"/>
<evidence type="ECO:0000313" key="2">
    <source>
        <dbReference type="EMBL" id="CBJ91441.1"/>
    </source>
</evidence>
<dbReference type="InterPro" id="IPR009826">
    <property type="entry name" value="DNA_circ_N"/>
</dbReference>
<reference evidence="2 3" key="1">
    <citation type="journal article" date="2011" name="PLoS ONE">
        <title>The entomopathogenic bacterial endosymbionts xenorhabdus and photorhabdus: convergent lifestyles from divergent genomes.</title>
        <authorList>
            <person name="Chaston J.M."/>
            <person name="Suen G."/>
            <person name="Tucker S.L."/>
            <person name="Andersen A.W."/>
            <person name="Bhasin A."/>
            <person name="Bode E."/>
            <person name="Bode H.B."/>
            <person name="Brachmann A.O."/>
            <person name="Cowles C.E."/>
            <person name="Cowles K.N."/>
            <person name="Darby C."/>
            <person name="de Leon L."/>
            <person name="Drace K."/>
            <person name="Du Z."/>
            <person name="Givaudan A."/>
            <person name="Herbert Tran E.E."/>
            <person name="Jewell K.A."/>
            <person name="Knack J.J."/>
            <person name="Krasomil-Osterfeld K.C."/>
            <person name="Kukor R."/>
            <person name="Lanois A."/>
            <person name="Latreille P."/>
            <person name="Leimgruber N.K."/>
            <person name="Lipke C.M."/>
            <person name="Liu R."/>
            <person name="Lu X."/>
            <person name="Martens E.C."/>
            <person name="Marri P.R."/>
            <person name="Medigue C."/>
            <person name="Menard M.L."/>
            <person name="Miller N.M."/>
            <person name="Morales-Soto N."/>
            <person name="Norton S."/>
            <person name="Ogier J.C."/>
            <person name="Orchard S.S."/>
            <person name="Park D."/>
            <person name="Park Y."/>
            <person name="Qurollo B.A."/>
            <person name="Sugar D.R."/>
            <person name="Richards G.R."/>
            <person name="Rouy Z."/>
            <person name="Slominski B."/>
            <person name="Slominski K."/>
            <person name="Snyder H."/>
            <person name="Tjaden B.C."/>
            <person name="van der Hoeven R."/>
            <person name="Welch R.D."/>
            <person name="Wheeler C."/>
            <person name="Xiang B."/>
            <person name="Barbazuk B."/>
            <person name="Gaudriault S."/>
            <person name="Goodner B."/>
            <person name="Slater S.C."/>
            <person name="Forst S."/>
            <person name="Goldman B.S."/>
            <person name="Goodrich-Blair H."/>
        </authorList>
    </citation>
    <scope>NUCLEOTIDE SEQUENCE [LARGE SCALE GENOMIC DNA]</scope>
    <source>
        <strain evidence="3">ATCC 19061 / DSM 3370 / CCUG 14189 / LMG 1036 / NCIMB 9965 / AN6</strain>
    </source>
</reference>
<name>D3V991_XENNA</name>
<dbReference type="EMBL" id="FN667742">
    <property type="protein sequence ID" value="CBJ91441.1"/>
    <property type="molecule type" value="Genomic_DNA"/>
</dbReference>
<sequence>MQFDQLMTLFNDTSWRSRIGTGKGMFRNVPFYIIDDATVSGGRRVVRHEYPLRDDGETEDMGLSTREYAFTAVVFGDRYFDQRDALIAALEKAEPGEMDHPYYGKQQVQIETYTVRESCYTGGVAWFSVTCVPAASHTAPLVSQQPELDGKVLTDSTLADITANWQTFTRAVNQATERLNAIENTVSTIVNGIRSLPANSGMNQLLGAALGLKGALTNLINAPEQLFGSLSDLISGMADVATPDVADRTLRKTASGIQSQFRSHVPAVARLQQVVTVTTGIFIAKELATLSLNAASASARGQQLAPALTQAAYQHNVMPLDTPQPVAPGLTAPVSSQAPPSPSDALAGSVAIDTIPLIETLGDVRQTRLELDDTLMRLIVETGDLGWFRTSDQLRDFRLVLLQQMQVTASALPTARVVQVRGTEPALVTLYRETGSVAQINRFIRRNGIRHPAFVSGGLAVEVIHG</sequence>
<evidence type="ECO:0000259" key="1">
    <source>
        <dbReference type="Pfam" id="PF07157"/>
    </source>
</evidence>
<dbReference type="Proteomes" id="UP000008075">
    <property type="component" value="Chromosome"/>
</dbReference>
<dbReference type="AlphaFoldDB" id="D3V991"/>
<evidence type="ECO:0000313" key="3">
    <source>
        <dbReference type="Proteomes" id="UP000008075"/>
    </source>
</evidence>